<accession>A0A8S1R824</accession>
<dbReference type="AlphaFoldDB" id="A0A8S1R824"/>
<dbReference type="EMBL" id="CAJJDN010000143">
    <property type="protein sequence ID" value="CAD8123282.1"/>
    <property type="molecule type" value="Genomic_DNA"/>
</dbReference>
<dbReference type="OrthoDB" id="300021at2759"/>
<gene>
    <name evidence="1" type="ORF">PSON_ATCC_30995.1.T1430163</name>
</gene>
<dbReference type="Proteomes" id="UP000692954">
    <property type="component" value="Unassembled WGS sequence"/>
</dbReference>
<proteinExistence type="predicted"/>
<reference evidence="1" key="1">
    <citation type="submission" date="2021-01" db="EMBL/GenBank/DDBJ databases">
        <authorList>
            <consortium name="Genoscope - CEA"/>
            <person name="William W."/>
        </authorList>
    </citation>
    <scope>NUCLEOTIDE SEQUENCE</scope>
</reference>
<organism evidence="1 2">
    <name type="scientific">Paramecium sonneborni</name>
    <dbReference type="NCBI Taxonomy" id="65129"/>
    <lineage>
        <taxon>Eukaryota</taxon>
        <taxon>Sar</taxon>
        <taxon>Alveolata</taxon>
        <taxon>Ciliophora</taxon>
        <taxon>Intramacronucleata</taxon>
        <taxon>Oligohymenophorea</taxon>
        <taxon>Peniculida</taxon>
        <taxon>Parameciidae</taxon>
        <taxon>Paramecium</taxon>
    </lineage>
</organism>
<evidence type="ECO:0000313" key="2">
    <source>
        <dbReference type="Proteomes" id="UP000692954"/>
    </source>
</evidence>
<keyword evidence="2" id="KW-1185">Reference proteome</keyword>
<sequence length="247" mass="28886">MADDEICQNINLGDCSKNDGNLREAFNKLSTFNNPYKLHNEKFLKLAQLLNDQNYDQEIQNILGSLDPFNDENGYYSEFQKIEQQNKLNQLNNFNNMVIGEKDVIERKIAQQLIDEYQTQLKLSENQLFGMIYSHKNNEKFGHFLIMKNQQIGSIEKVQSEKEVSTLVQENDLSKLCAILGCAEFFNEQREKQVQALSLNRELYLMKFDNKRELISCQDYVNGVASNIRIQEITVKHFEGARYYLIK</sequence>
<name>A0A8S1R824_9CILI</name>
<protein>
    <submittedName>
        <fullName evidence="1">Uncharacterized protein</fullName>
    </submittedName>
</protein>
<comment type="caution">
    <text evidence="1">The sequence shown here is derived from an EMBL/GenBank/DDBJ whole genome shotgun (WGS) entry which is preliminary data.</text>
</comment>
<evidence type="ECO:0000313" key="1">
    <source>
        <dbReference type="EMBL" id="CAD8123282.1"/>
    </source>
</evidence>